<feature type="compositionally biased region" description="Polar residues" evidence="1">
    <location>
        <begin position="480"/>
        <end position="495"/>
    </location>
</feature>
<feature type="compositionally biased region" description="Low complexity" evidence="1">
    <location>
        <begin position="170"/>
        <end position="191"/>
    </location>
</feature>
<gene>
    <name evidence="2" type="ORF">IAR55_006179</name>
</gene>
<dbReference type="KEGG" id="kne:92183437"/>
<name>A0AAW0YGE3_9TREE</name>
<evidence type="ECO:0000256" key="1">
    <source>
        <dbReference type="SAM" id="MobiDB-lite"/>
    </source>
</evidence>
<feature type="compositionally biased region" description="Low complexity" evidence="1">
    <location>
        <begin position="321"/>
        <end position="332"/>
    </location>
</feature>
<feature type="compositionally biased region" description="Polar residues" evidence="1">
    <location>
        <begin position="147"/>
        <end position="169"/>
    </location>
</feature>
<evidence type="ECO:0000313" key="3">
    <source>
        <dbReference type="Proteomes" id="UP001388673"/>
    </source>
</evidence>
<dbReference type="Proteomes" id="UP001388673">
    <property type="component" value="Unassembled WGS sequence"/>
</dbReference>
<accession>A0AAW0YGE3</accession>
<dbReference type="Gene3D" id="1.25.40.10">
    <property type="entry name" value="Tetratricopeptide repeat domain"/>
    <property type="match status" value="1"/>
</dbReference>
<feature type="region of interest" description="Disordered" evidence="1">
    <location>
        <begin position="438"/>
        <end position="498"/>
    </location>
</feature>
<feature type="region of interest" description="Disordered" evidence="1">
    <location>
        <begin position="16"/>
        <end position="421"/>
    </location>
</feature>
<dbReference type="InterPro" id="IPR052945">
    <property type="entry name" value="Mitotic_Regulator"/>
</dbReference>
<dbReference type="GO" id="GO:0032153">
    <property type="term" value="C:cell division site"/>
    <property type="evidence" value="ECO:0007669"/>
    <property type="project" value="TreeGrafter"/>
</dbReference>
<dbReference type="GeneID" id="92183437"/>
<protein>
    <submittedName>
        <fullName evidence="2">Uncharacterized protein</fullName>
    </submittedName>
</protein>
<dbReference type="Pfam" id="PF08238">
    <property type="entry name" value="Sel1"/>
    <property type="match status" value="3"/>
</dbReference>
<dbReference type="SMART" id="SM00671">
    <property type="entry name" value="SEL1"/>
    <property type="match status" value="3"/>
</dbReference>
<dbReference type="InterPro" id="IPR011990">
    <property type="entry name" value="TPR-like_helical_dom_sf"/>
</dbReference>
<dbReference type="GO" id="GO:0010972">
    <property type="term" value="P:negative regulation of G2/M transition of mitotic cell cycle"/>
    <property type="evidence" value="ECO:0007669"/>
    <property type="project" value="TreeGrafter"/>
</dbReference>
<comment type="caution">
    <text evidence="2">The sequence shown here is derived from an EMBL/GenBank/DDBJ whole genome shotgun (WGS) entry which is preliminary data.</text>
</comment>
<dbReference type="InterPro" id="IPR006597">
    <property type="entry name" value="Sel1-like"/>
</dbReference>
<feature type="compositionally biased region" description="Low complexity" evidence="1">
    <location>
        <begin position="74"/>
        <end position="90"/>
    </location>
</feature>
<organism evidence="2 3">
    <name type="scientific">Kwoniella newhampshirensis</name>
    <dbReference type="NCBI Taxonomy" id="1651941"/>
    <lineage>
        <taxon>Eukaryota</taxon>
        <taxon>Fungi</taxon>
        <taxon>Dikarya</taxon>
        <taxon>Basidiomycota</taxon>
        <taxon>Agaricomycotina</taxon>
        <taxon>Tremellomycetes</taxon>
        <taxon>Tremellales</taxon>
        <taxon>Cryptococcaceae</taxon>
        <taxon>Kwoniella</taxon>
    </lineage>
</organism>
<keyword evidence="3" id="KW-1185">Reference proteome</keyword>
<dbReference type="PANTHER" id="PTHR43628:SF1">
    <property type="entry name" value="CHITIN SYNTHASE REGULATORY FACTOR 2-RELATED"/>
    <property type="match status" value="1"/>
</dbReference>
<dbReference type="EMBL" id="JBCAWK010000012">
    <property type="protein sequence ID" value="KAK8845466.1"/>
    <property type="molecule type" value="Genomic_DNA"/>
</dbReference>
<reference evidence="2 3" key="1">
    <citation type="journal article" date="2024" name="bioRxiv">
        <title>Comparative genomics of Cryptococcus and Kwoniella reveals pathogenesis evolution and contrasting karyotype dynamics via intercentromeric recombination or chromosome fusion.</title>
        <authorList>
            <person name="Coelho M.A."/>
            <person name="David-Palma M."/>
            <person name="Shea T."/>
            <person name="Bowers K."/>
            <person name="McGinley-Smith S."/>
            <person name="Mohammad A.W."/>
            <person name="Gnirke A."/>
            <person name="Yurkov A.M."/>
            <person name="Nowrousian M."/>
            <person name="Sun S."/>
            <person name="Cuomo C.A."/>
            <person name="Heitman J."/>
        </authorList>
    </citation>
    <scope>NUCLEOTIDE SEQUENCE [LARGE SCALE GENOMIC DNA]</scope>
    <source>
        <strain evidence="2 3">CBS 13917</strain>
    </source>
</reference>
<feature type="compositionally biased region" description="Low complexity" evidence="1">
    <location>
        <begin position="25"/>
        <end position="59"/>
    </location>
</feature>
<evidence type="ECO:0000313" key="2">
    <source>
        <dbReference type="EMBL" id="KAK8845466.1"/>
    </source>
</evidence>
<feature type="compositionally biased region" description="Polar residues" evidence="1">
    <location>
        <begin position="126"/>
        <end position="139"/>
    </location>
</feature>
<feature type="compositionally biased region" description="Basic and acidic residues" evidence="1">
    <location>
        <begin position="469"/>
        <end position="479"/>
    </location>
</feature>
<dbReference type="AlphaFoldDB" id="A0AAW0YGE3"/>
<feature type="compositionally biased region" description="Low complexity" evidence="1">
    <location>
        <begin position="102"/>
        <end position="112"/>
    </location>
</feature>
<sequence>MPSARDVVITASYVSPLERLEAEGRSATSRANSASTTTGSCTAHTPLTTTSSSSSRSRQSPPPVPPLQLNLFRPSSIASINTLSSFSSNSHSDHDHEEEESPSTPKASAASKHYFDFGLAPPVSPSRANGQNSRTRLAGSSSTSSSPGNTQGGALTPKRSFTVTSRRSPSVSKTSQTSLASSSSTPARSPPFELRPVPSRNRQRSVSDAQTRVAPPALHPEETEVAADWASVHGEQGSDWGDDESQFEWVDAEGAQEAANGVEGKKSSGGLSPTKRLTRLKSVVSRSTGNGDGPKKLKKPLVLPRRAAPPPPTDIASAENVRPPSSSKSKVSQTELRPAKLPHCQGEHPRRAGTLRAPSDNSRPPLAARWTDGPNRRSPRPDTYHSPAPGQIYPARNAPSPQMVALRDEPSGQLPRMPINSTRNSAMSFQSAYSLYDLDSDNSSPSTPRPEGESAFPKGKYAKVSVTALEREKDTKEKITSNSPRTTSISDTGQTPEDLVHAGIEARGKGDMAKSAWYFMKSAEGGSATGRMYWGLALRHGWGVARDDKHAFVELHQACDDSLAQGGLDFHQSPAAVKLTSHQEKTLTKDLAVGMFEVGNCFLEGVGVKRAPDIALEYLKYAANLGDLASQEQLGFILSKGASGIKKDMKEAAKWYRMAISQGSSNTFGLAWVWKDKYMT</sequence>
<proteinExistence type="predicted"/>
<dbReference type="PANTHER" id="PTHR43628">
    <property type="entry name" value="ACTIVATOR OF C KINASE PROTEIN 1-RELATED"/>
    <property type="match status" value="1"/>
</dbReference>
<dbReference type="RefSeq" id="XP_066800274.1">
    <property type="nucleotide sequence ID" value="XM_066949266.1"/>
</dbReference>
<dbReference type="SUPFAM" id="SSF81901">
    <property type="entry name" value="HCP-like"/>
    <property type="match status" value="1"/>
</dbReference>